<dbReference type="EMBL" id="KV878236">
    <property type="protein sequence ID" value="OJZ92243.1"/>
    <property type="molecule type" value="Genomic_DNA"/>
</dbReference>
<dbReference type="AlphaFoldDB" id="A0A1M3TZP6"/>
<evidence type="ECO:0000256" key="1">
    <source>
        <dbReference type="SAM" id="MobiDB-lite"/>
    </source>
</evidence>
<protein>
    <submittedName>
        <fullName evidence="2">Uncharacterized protein</fullName>
    </submittedName>
</protein>
<dbReference type="VEuPathDB" id="FungiDB:ASPFODRAFT_39571"/>
<feature type="region of interest" description="Disordered" evidence="1">
    <location>
        <begin position="1"/>
        <end position="59"/>
    </location>
</feature>
<dbReference type="Proteomes" id="UP000184063">
    <property type="component" value="Unassembled WGS sequence"/>
</dbReference>
<accession>A0A1M3TZP6</accession>
<evidence type="ECO:0000313" key="3">
    <source>
        <dbReference type="Proteomes" id="UP000184063"/>
    </source>
</evidence>
<sequence>MTGRGRREWIRENEGREGEDKKRRRDGEMEKGSPKREDAQDTQKREKKERERENRREEE</sequence>
<proteinExistence type="predicted"/>
<evidence type="ECO:0000313" key="2">
    <source>
        <dbReference type="EMBL" id="OJZ92243.1"/>
    </source>
</evidence>
<reference evidence="3" key="1">
    <citation type="journal article" date="2017" name="Genome Biol.">
        <title>Comparative genomics reveals high biological diversity and specific adaptations in the industrially and medically important fungal genus Aspergillus.</title>
        <authorList>
            <person name="de Vries R.P."/>
            <person name="Riley R."/>
            <person name="Wiebenga A."/>
            <person name="Aguilar-Osorio G."/>
            <person name="Amillis S."/>
            <person name="Uchima C.A."/>
            <person name="Anderluh G."/>
            <person name="Asadollahi M."/>
            <person name="Askin M."/>
            <person name="Barry K."/>
            <person name="Battaglia E."/>
            <person name="Bayram O."/>
            <person name="Benocci T."/>
            <person name="Braus-Stromeyer S.A."/>
            <person name="Caldana C."/>
            <person name="Canovas D."/>
            <person name="Cerqueira G.C."/>
            <person name="Chen F."/>
            <person name="Chen W."/>
            <person name="Choi C."/>
            <person name="Clum A."/>
            <person name="Dos Santos R.A."/>
            <person name="Damasio A.R."/>
            <person name="Diallinas G."/>
            <person name="Emri T."/>
            <person name="Fekete E."/>
            <person name="Flipphi M."/>
            <person name="Freyberg S."/>
            <person name="Gallo A."/>
            <person name="Gournas C."/>
            <person name="Habgood R."/>
            <person name="Hainaut M."/>
            <person name="Harispe M.L."/>
            <person name="Henrissat B."/>
            <person name="Hilden K.S."/>
            <person name="Hope R."/>
            <person name="Hossain A."/>
            <person name="Karabika E."/>
            <person name="Karaffa L."/>
            <person name="Karanyi Z."/>
            <person name="Krasevec N."/>
            <person name="Kuo A."/>
            <person name="Kusch H."/>
            <person name="LaButti K."/>
            <person name="Lagendijk E.L."/>
            <person name="Lapidus A."/>
            <person name="Levasseur A."/>
            <person name="Lindquist E."/>
            <person name="Lipzen A."/>
            <person name="Logrieco A.F."/>
            <person name="MacCabe A."/>
            <person name="Maekelae M.R."/>
            <person name="Malavazi I."/>
            <person name="Melin P."/>
            <person name="Meyer V."/>
            <person name="Mielnichuk N."/>
            <person name="Miskei M."/>
            <person name="Molnar A.P."/>
            <person name="Mule G."/>
            <person name="Ngan C.Y."/>
            <person name="Orejas M."/>
            <person name="Orosz E."/>
            <person name="Ouedraogo J.P."/>
            <person name="Overkamp K.M."/>
            <person name="Park H.-S."/>
            <person name="Perrone G."/>
            <person name="Piumi F."/>
            <person name="Punt P.J."/>
            <person name="Ram A.F."/>
            <person name="Ramon A."/>
            <person name="Rauscher S."/>
            <person name="Record E."/>
            <person name="Riano-Pachon D.M."/>
            <person name="Robert V."/>
            <person name="Roehrig J."/>
            <person name="Ruller R."/>
            <person name="Salamov A."/>
            <person name="Salih N.S."/>
            <person name="Samson R.A."/>
            <person name="Sandor E."/>
            <person name="Sanguinetti M."/>
            <person name="Schuetze T."/>
            <person name="Sepcic K."/>
            <person name="Shelest E."/>
            <person name="Sherlock G."/>
            <person name="Sophianopoulou V."/>
            <person name="Squina F.M."/>
            <person name="Sun H."/>
            <person name="Susca A."/>
            <person name="Todd R.B."/>
            <person name="Tsang A."/>
            <person name="Unkles S.E."/>
            <person name="van de Wiele N."/>
            <person name="van Rossen-Uffink D."/>
            <person name="Oliveira J.V."/>
            <person name="Vesth T.C."/>
            <person name="Visser J."/>
            <person name="Yu J.-H."/>
            <person name="Zhou M."/>
            <person name="Andersen M.R."/>
            <person name="Archer D.B."/>
            <person name="Baker S.E."/>
            <person name="Benoit I."/>
            <person name="Brakhage A.A."/>
            <person name="Braus G.H."/>
            <person name="Fischer R."/>
            <person name="Frisvad J.C."/>
            <person name="Goldman G.H."/>
            <person name="Houbraken J."/>
            <person name="Oakley B."/>
            <person name="Pocsi I."/>
            <person name="Scazzocchio C."/>
            <person name="Seiboth B."/>
            <person name="vanKuyk P.A."/>
            <person name="Wortman J."/>
            <person name="Dyer P.S."/>
            <person name="Grigoriev I.V."/>
        </authorList>
    </citation>
    <scope>NUCLEOTIDE SEQUENCE [LARGE SCALE GENOMIC DNA]</scope>
    <source>
        <strain evidence="3">CBS 106.47</strain>
    </source>
</reference>
<gene>
    <name evidence="2" type="ORF">ASPFODRAFT_39571</name>
</gene>
<organism evidence="2 3">
    <name type="scientific">Aspergillus luchuensis (strain CBS 106.47)</name>
    <dbReference type="NCBI Taxonomy" id="1137211"/>
    <lineage>
        <taxon>Eukaryota</taxon>
        <taxon>Fungi</taxon>
        <taxon>Dikarya</taxon>
        <taxon>Ascomycota</taxon>
        <taxon>Pezizomycotina</taxon>
        <taxon>Eurotiomycetes</taxon>
        <taxon>Eurotiomycetidae</taxon>
        <taxon>Eurotiales</taxon>
        <taxon>Aspergillaceae</taxon>
        <taxon>Aspergillus</taxon>
        <taxon>Aspergillus subgen. Circumdati</taxon>
    </lineage>
</organism>
<name>A0A1M3TZP6_ASPLC</name>